<reference evidence="1" key="1">
    <citation type="journal article" date="2012" name="PLoS ONE">
        <title>Gene sets for utilization of primary and secondary nutrition supplies in the distal gut of endangered iberian lynx.</title>
        <authorList>
            <person name="Alcaide M."/>
            <person name="Messina E."/>
            <person name="Richter M."/>
            <person name="Bargiela R."/>
            <person name="Peplies J."/>
            <person name="Huws S.A."/>
            <person name="Newbold C.J."/>
            <person name="Golyshin P.N."/>
            <person name="Simon M.A."/>
            <person name="Lopez G."/>
            <person name="Yakimov M.M."/>
            <person name="Ferrer M."/>
        </authorList>
    </citation>
    <scope>NUCLEOTIDE SEQUENCE</scope>
</reference>
<dbReference type="EMBL" id="AMCI01002355">
    <property type="protein sequence ID" value="EJX02938.1"/>
    <property type="molecule type" value="Genomic_DNA"/>
</dbReference>
<comment type="caution">
    <text evidence="1">The sequence shown here is derived from an EMBL/GenBank/DDBJ whole genome shotgun (WGS) entry which is preliminary data.</text>
</comment>
<protein>
    <submittedName>
        <fullName evidence="1">Sirohydrochlorin cobaltochelatase</fullName>
    </submittedName>
</protein>
<dbReference type="Gene3D" id="3.40.50.1400">
    <property type="match status" value="2"/>
</dbReference>
<gene>
    <name evidence="1" type="ORF">EVA_08957</name>
</gene>
<dbReference type="SUPFAM" id="SSF53800">
    <property type="entry name" value="Chelatase"/>
    <property type="match status" value="1"/>
</dbReference>
<proteinExistence type="predicted"/>
<dbReference type="GO" id="GO:0016852">
    <property type="term" value="F:sirohydrochlorin cobaltochelatase activity"/>
    <property type="evidence" value="ECO:0007669"/>
    <property type="project" value="InterPro"/>
</dbReference>
<dbReference type="CDD" id="cd03413">
    <property type="entry name" value="CbiK_C"/>
    <property type="match status" value="1"/>
</dbReference>
<dbReference type="InterPro" id="IPR010388">
    <property type="entry name" value="Anaerobic_Co-chelatase"/>
</dbReference>
<dbReference type="GO" id="GO:0019251">
    <property type="term" value="P:anaerobic cobalamin biosynthetic process"/>
    <property type="evidence" value="ECO:0007669"/>
    <property type="project" value="InterPro"/>
</dbReference>
<organism evidence="1">
    <name type="scientific">gut metagenome</name>
    <dbReference type="NCBI Taxonomy" id="749906"/>
    <lineage>
        <taxon>unclassified sequences</taxon>
        <taxon>metagenomes</taxon>
        <taxon>organismal metagenomes</taxon>
    </lineage>
</organism>
<name>J9GL90_9ZZZZ</name>
<dbReference type="Pfam" id="PF06180">
    <property type="entry name" value="CbiK"/>
    <property type="match status" value="1"/>
</dbReference>
<evidence type="ECO:0000313" key="1">
    <source>
        <dbReference type="EMBL" id="EJX02938.1"/>
    </source>
</evidence>
<dbReference type="AlphaFoldDB" id="J9GL90"/>
<accession>J9GL90</accession>
<sequence>MITKSSTSHLGGAFLYIQQQSKTHILKILDKQNERGSFMTNTKAIIVASFGSTFDETRKHDIGGIEKAIADAFPAYDQYRAFSSETVRKRLGERGIKINNIEETLELLLARKYEEVILQPTHLLHGEEFEKKILTLQEKYSHCFKKMLISRPLICDDEDYQLIAKALADFFPPLNNKEGVVLMGHGSPRPNNKSFHYTYIKLQKIFDELQLPVVVGTVEEKDEPNLDAVLKVLQKHNYTKVHMYPLMVVAGDHANNDMYGPEPDSWKSQIEALGIATEGHLTGIGRYSSIQNLYIQHIVQLLSAL</sequence>
<dbReference type="PIRSF" id="PIRSF033579">
    <property type="entry name" value="Anaer_Co_chel"/>
    <property type="match status" value="1"/>
</dbReference>